<dbReference type="OrthoDB" id="89044at2"/>
<protein>
    <submittedName>
        <fullName evidence="1">GIY-YIG nuclease family protein</fullName>
    </submittedName>
</protein>
<proteinExistence type="predicted"/>
<accession>A0A4Z0Q5B2</accession>
<dbReference type="EMBL" id="SRLC01000001">
    <property type="protein sequence ID" value="TGE24261.1"/>
    <property type="molecule type" value="Genomic_DNA"/>
</dbReference>
<gene>
    <name evidence="1" type="ORF">E5K00_03340</name>
</gene>
<evidence type="ECO:0000313" key="1">
    <source>
        <dbReference type="EMBL" id="TGE24261.1"/>
    </source>
</evidence>
<dbReference type="CDD" id="cd10446">
    <property type="entry name" value="GIY-YIG_unchar_1"/>
    <property type="match status" value="1"/>
</dbReference>
<dbReference type="SUPFAM" id="SSF82771">
    <property type="entry name" value="GIY-YIG endonuclease"/>
    <property type="match status" value="1"/>
</dbReference>
<comment type="caution">
    <text evidence="1">The sequence shown here is derived from an EMBL/GenBank/DDBJ whole genome shotgun (WGS) entry which is preliminary data.</text>
</comment>
<dbReference type="AlphaFoldDB" id="A0A4Z0Q5B2"/>
<name>A0A4Z0Q5B2_9BACT</name>
<dbReference type="RefSeq" id="WP_135461665.1">
    <property type="nucleotide sequence ID" value="NZ_SRLC01000001.1"/>
</dbReference>
<reference evidence="1 2" key="1">
    <citation type="submission" date="2019-04" db="EMBL/GenBank/DDBJ databases">
        <authorList>
            <person name="Feng G."/>
            <person name="Zhang J."/>
            <person name="Zhu H."/>
        </authorList>
    </citation>
    <scope>NUCLEOTIDE SEQUENCE [LARGE SCALE GENOMIC DNA]</scope>
    <source>
        <strain evidence="1 2">JCM 31653</strain>
    </source>
</reference>
<keyword evidence="2" id="KW-1185">Reference proteome</keyword>
<dbReference type="Gene3D" id="3.40.1440.10">
    <property type="entry name" value="GIY-YIG endonuclease"/>
    <property type="match status" value="1"/>
</dbReference>
<dbReference type="InterPro" id="IPR035901">
    <property type="entry name" value="GIY-YIG_endonuc_sf"/>
</dbReference>
<sequence length="277" mass="31644">MPITLNELLANRGLSLAASIKLVRHKDQRQAFDPHGWYRREKDRFLEYQSQQTSDIFRGCDYIVSFLGEENGRARFVGVFQVAGYDMRPNDPHLYYRLTEVVGFEDLSERVIINWGAATISWHQWLRPAGPDAKVVVEIQPQPFARPFKDYLDFVLDFDELKTLVKNTGAGDEWQRMLSAVAGIYLILDTHTGQQYIGSAAGLGGIWQRWASYVSTNGHGGNVRLEALLATDPQYARHFRFTILMTLPKTMTSKEVLARETLYKHKLGSRTFGLNLN</sequence>
<dbReference type="Proteomes" id="UP000297549">
    <property type="component" value="Unassembled WGS sequence"/>
</dbReference>
<evidence type="ECO:0000313" key="2">
    <source>
        <dbReference type="Proteomes" id="UP000297549"/>
    </source>
</evidence>
<organism evidence="1 2">
    <name type="scientific">Hymenobacter aquaticus</name>
    <dbReference type="NCBI Taxonomy" id="1867101"/>
    <lineage>
        <taxon>Bacteria</taxon>
        <taxon>Pseudomonadati</taxon>
        <taxon>Bacteroidota</taxon>
        <taxon>Cytophagia</taxon>
        <taxon>Cytophagales</taxon>
        <taxon>Hymenobacteraceae</taxon>
        <taxon>Hymenobacter</taxon>
    </lineage>
</organism>